<comment type="pathway">
    <text evidence="3">Amino-sugar metabolism; N-acetylneuraminate degradation; D-fructose 6-phosphate from N-acetylneuraminate: step 3/5.</text>
</comment>
<dbReference type="PATRIC" id="fig|771875.3.peg.1039"/>
<dbReference type="HOGENOM" id="CLU_086300_1_0_0"/>
<keyword evidence="8" id="KW-1185">Reference proteome</keyword>
<dbReference type="eggNOG" id="COG3010">
    <property type="taxonomic scope" value="Bacteria"/>
</dbReference>
<dbReference type="InterPro" id="IPR007260">
    <property type="entry name" value="NanE"/>
</dbReference>
<dbReference type="KEGG" id="fpe:Ferpe_1014"/>
<protein>
    <recommendedName>
        <fullName evidence="4">N-acylglucosamine-6-phosphate 2-epimerase</fullName>
        <ecNumber evidence="4">5.1.3.9</ecNumber>
    </recommendedName>
</protein>
<evidence type="ECO:0000256" key="6">
    <source>
        <dbReference type="ARBA" id="ARBA00023277"/>
    </source>
</evidence>
<dbReference type="PANTHER" id="PTHR36204">
    <property type="entry name" value="N-ACETYLMANNOSAMINE-6-PHOSPHATE 2-EPIMERASE-RELATED"/>
    <property type="match status" value="1"/>
</dbReference>
<name>H9UC80_FERPD</name>
<evidence type="ECO:0000256" key="4">
    <source>
        <dbReference type="ARBA" id="ARBA00013180"/>
    </source>
</evidence>
<dbReference type="GO" id="GO:0019262">
    <property type="term" value="P:N-acetylneuraminate catabolic process"/>
    <property type="evidence" value="ECO:0007669"/>
    <property type="project" value="UniProtKB-UniPathway"/>
</dbReference>
<dbReference type="Gene3D" id="3.20.20.70">
    <property type="entry name" value="Aldolase class I"/>
    <property type="match status" value="1"/>
</dbReference>
<keyword evidence="6" id="KW-0119">Carbohydrate metabolism</keyword>
<dbReference type="Proteomes" id="UP000007384">
    <property type="component" value="Chromosome"/>
</dbReference>
<dbReference type="AlphaFoldDB" id="H9UC80"/>
<dbReference type="RefSeq" id="WP_014451564.1">
    <property type="nucleotide sequence ID" value="NC_017095.1"/>
</dbReference>
<dbReference type="UniPathway" id="UPA00629">
    <property type="reaction ID" value="UER00682"/>
</dbReference>
<proteinExistence type="predicted"/>
<dbReference type="PANTHER" id="PTHR36204:SF1">
    <property type="entry name" value="N-ACETYLMANNOSAMINE-6-PHOSPHATE 2-EPIMERASE-RELATED"/>
    <property type="match status" value="1"/>
</dbReference>
<gene>
    <name evidence="7" type="ordered locus">Ferpe_1014</name>
</gene>
<comment type="function">
    <text evidence="2">Converts N-acetylmannosamine-6-phosphate (ManNAc-6-P) to N-acetylglucosamine-6-phosphate (GlcNAc-6-P).</text>
</comment>
<reference evidence="7" key="1">
    <citation type="submission" date="2012-03" db="EMBL/GenBank/DDBJ databases">
        <title>Complete sequence of Fervidobacterium pennivorans DSM 9078.</title>
        <authorList>
            <consortium name="US DOE Joint Genome Institute"/>
            <person name="Lucas S."/>
            <person name="Han J."/>
            <person name="Lapidus A."/>
            <person name="Cheng J.-F."/>
            <person name="Goodwin L."/>
            <person name="Pitluck S."/>
            <person name="Peters L."/>
            <person name="Ovchinnikova G."/>
            <person name="Lu M."/>
            <person name="Detter J.C."/>
            <person name="Han C."/>
            <person name="Tapia R."/>
            <person name="Land M."/>
            <person name="Hauser L."/>
            <person name="Kyrpides N."/>
            <person name="Ivanova N."/>
            <person name="Pagani I."/>
            <person name="Noll K.M."/>
            <person name="Woyke T."/>
        </authorList>
    </citation>
    <scope>NUCLEOTIDE SEQUENCE</scope>
    <source>
        <strain evidence="7">DSM 9078</strain>
    </source>
</reference>
<dbReference type="InterPro" id="IPR013785">
    <property type="entry name" value="Aldolase_TIM"/>
</dbReference>
<dbReference type="GO" id="GO:0006053">
    <property type="term" value="P:N-acetylmannosamine catabolic process"/>
    <property type="evidence" value="ECO:0007669"/>
    <property type="project" value="TreeGrafter"/>
</dbReference>
<dbReference type="OrthoDB" id="9781704at2"/>
<organism evidence="7 8">
    <name type="scientific">Fervidobacterium pennivorans (strain DSM 9078 / Ven5)</name>
    <dbReference type="NCBI Taxonomy" id="771875"/>
    <lineage>
        <taxon>Bacteria</taxon>
        <taxon>Thermotogati</taxon>
        <taxon>Thermotogota</taxon>
        <taxon>Thermotogae</taxon>
        <taxon>Thermotogales</taxon>
        <taxon>Fervidobacteriaceae</taxon>
        <taxon>Fervidobacterium</taxon>
    </lineage>
</organism>
<evidence type="ECO:0000313" key="7">
    <source>
        <dbReference type="EMBL" id="AFG35123.1"/>
    </source>
</evidence>
<dbReference type="EMBL" id="CP003260">
    <property type="protein sequence ID" value="AFG35123.1"/>
    <property type="molecule type" value="Genomic_DNA"/>
</dbReference>
<dbReference type="GO" id="GO:0005829">
    <property type="term" value="C:cytosol"/>
    <property type="evidence" value="ECO:0007669"/>
    <property type="project" value="TreeGrafter"/>
</dbReference>
<evidence type="ECO:0000256" key="2">
    <source>
        <dbReference type="ARBA" id="ARBA00002147"/>
    </source>
</evidence>
<dbReference type="SUPFAM" id="SSF51366">
    <property type="entry name" value="Ribulose-phoshate binding barrel"/>
    <property type="match status" value="1"/>
</dbReference>
<evidence type="ECO:0000313" key="8">
    <source>
        <dbReference type="Proteomes" id="UP000007384"/>
    </source>
</evidence>
<dbReference type="EC" id="5.1.3.9" evidence="4"/>
<evidence type="ECO:0000256" key="3">
    <source>
        <dbReference type="ARBA" id="ARBA00005081"/>
    </source>
</evidence>
<sequence length="231" mass="25427">MKIKPGIILSVQLEPTDPIVDPCFVLSMGKIAESVGATAVRTNGGKHVKILKQNLRIPVIGLVKNRAYEAYITPTFDDVKEVVSSGCDVVAIDCTRRNRPIPLEELFGMIRTNFPYVEIIADIADEIDAQQVLPLKPDYIATTLSGYTEYTKNTWLPNIRLVKELASFSPVPVIAEGGYSTEKEIVEAFLSGAYAVVIGTAITRPWVTLSKFIEAFRNINNIGGNKNDSRL</sequence>
<keyword evidence="5" id="KW-0413">Isomerase</keyword>
<dbReference type="Pfam" id="PF04131">
    <property type="entry name" value="NanE"/>
    <property type="match status" value="1"/>
</dbReference>
<dbReference type="InterPro" id="IPR011060">
    <property type="entry name" value="RibuloseP-bd_barrel"/>
</dbReference>
<dbReference type="STRING" id="771875.Ferpe_1014"/>
<accession>H9UC80</accession>
<evidence type="ECO:0000256" key="1">
    <source>
        <dbReference type="ARBA" id="ARBA00000056"/>
    </source>
</evidence>
<dbReference type="GO" id="GO:0047465">
    <property type="term" value="F:N-acylglucosamine-6-phosphate 2-epimerase activity"/>
    <property type="evidence" value="ECO:0007669"/>
    <property type="project" value="UniProtKB-EC"/>
</dbReference>
<evidence type="ECO:0000256" key="5">
    <source>
        <dbReference type="ARBA" id="ARBA00023235"/>
    </source>
</evidence>
<dbReference type="NCBIfam" id="NF002231">
    <property type="entry name" value="PRK01130.1"/>
    <property type="match status" value="1"/>
</dbReference>
<comment type="catalytic activity">
    <reaction evidence="1">
        <text>an N-acyl-D-glucosamine 6-phosphate = an N-acyl-D-mannosamine 6-phosphate</text>
        <dbReference type="Rhea" id="RHEA:23932"/>
        <dbReference type="ChEBI" id="CHEBI:57599"/>
        <dbReference type="ChEBI" id="CHEBI:57666"/>
        <dbReference type="EC" id="5.1.3.9"/>
    </reaction>
</comment>